<gene>
    <name evidence="1" type="ORF">H310_03224</name>
</gene>
<dbReference type="VEuPathDB" id="FungiDB:H310_03224"/>
<proteinExistence type="predicted"/>
<reference evidence="1" key="1">
    <citation type="submission" date="2013-12" db="EMBL/GenBank/DDBJ databases">
        <title>The Genome Sequence of Aphanomyces invadans NJM9701.</title>
        <authorList>
            <consortium name="The Broad Institute Genomics Platform"/>
            <person name="Russ C."/>
            <person name="Tyler B."/>
            <person name="van West P."/>
            <person name="Dieguez-Uribeondo J."/>
            <person name="Young S.K."/>
            <person name="Zeng Q."/>
            <person name="Gargeya S."/>
            <person name="Fitzgerald M."/>
            <person name="Abouelleil A."/>
            <person name="Alvarado L."/>
            <person name="Chapman S.B."/>
            <person name="Gainer-Dewar J."/>
            <person name="Goldberg J."/>
            <person name="Griggs A."/>
            <person name="Gujja S."/>
            <person name="Hansen M."/>
            <person name="Howarth C."/>
            <person name="Imamovic A."/>
            <person name="Ireland A."/>
            <person name="Larimer J."/>
            <person name="McCowan C."/>
            <person name="Murphy C."/>
            <person name="Pearson M."/>
            <person name="Poon T.W."/>
            <person name="Priest M."/>
            <person name="Roberts A."/>
            <person name="Saif S."/>
            <person name="Shea T."/>
            <person name="Sykes S."/>
            <person name="Wortman J."/>
            <person name="Nusbaum C."/>
            <person name="Birren B."/>
        </authorList>
    </citation>
    <scope>NUCLEOTIDE SEQUENCE [LARGE SCALE GENOMIC DNA]</scope>
    <source>
        <strain evidence="1">NJM9701</strain>
    </source>
</reference>
<dbReference type="OrthoDB" id="17066at2759"/>
<accession>A0A024UGD7</accession>
<dbReference type="EMBL" id="KI913956">
    <property type="protein sequence ID" value="ETW05461.1"/>
    <property type="molecule type" value="Genomic_DNA"/>
</dbReference>
<dbReference type="GeneID" id="20080274"/>
<evidence type="ECO:0000313" key="1">
    <source>
        <dbReference type="EMBL" id="ETW05461.1"/>
    </source>
</evidence>
<sequence length="192" mass="21836">MAGVRRETPLTKFNDLAKEWEKSVAQGTGRLTQIANANQKLSHADGESWAGLADAHALHTTLRHKLEREAHQSWQHLSTVLDQLGEILSKMRSLCLVEITPHKMDVDCNFCPTLSRVQHDLLFQELIEMYQQELMAKAMIAVDIVDCHDHDTAVVYIASWQMQPYVCKSRQDELLVLLAPPPKRESSQKLVK</sequence>
<dbReference type="eggNOG" id="ENOG502SB88">
    <property type="taxonomic scope" value="Eukaryota"/>
</dbReference>
<protein>
    <submittedName>
        <fullName evidence="1">Uncharacterized protein</fullName>
    </submittedName>
</protein>
<organism evidence="1">
    <name type="scientific">Aphanomyces invadans</name>
    <dbReference type="NCBI Taxonomy" id="157072"/>
    <lineage>
        <taxon>Eukaryota</taxon>
        <taxon>Sar</taxon>
        <taxon>Stramenopiles</taxon>
        <taxon>Oomycota</taxon>
        <taxon>Saprolegniomycetes</taxon>
        <taxon>Saprolegniales</taxon>
        <taxon>Verrucalvaceae</taxon>
        <taxon>Aphanomyces</taxon>
    </lineage>
</organism>
<dbReference type="RefSeq" id="XP_008865238.1">
    <property type="nucleotide sequence ID" value="XM_008867016.1"/>
</dbReference>
<dbReference type="AlphaFoldDB" id="A0A024UGD7"/>
<name>A0A024UGD7_9STRA</name>